<reference evidence="2" key="1">
    <citation type="submission" date="2021-06" db="EMBL/GenBank/DDBJ databases">
        <authorList>
            <person name="Kallberg Y."/>
            <person name="Tangrot J."/>
            <person name="Rosling A."/>
        </authorList>
    </citation>
    <scope>NUCLEOTIDE SEQUENCE</scope>
    <source>
        <strain evidence="2">87-6 pot B 2015</strain>
    </source>
</reference>
<keyword evidence="1" id="KW-0472">Membrane</keyword>
<keyword evidence="1" id="KW-0812">Transmembrane</keyword>
<feature type="transmembrane region" description="Helical" evidence="1">
    <location>
        <begin position="579"/>
        <end position="597"/>
    </location>
</feature>
<keyword evidence="1" id="KW-1133">Transmembrane helix</keyword>
<dbReference type="Proteomes" id="UP000789375">
    <property type="component" value="Unassembled WGS sequence"/>
</dbReference>
<comment type="caution">
    <text evidence="2">The sequence shown here is derived from an EMBL/GenBank/DDBJ whole genome shotgun (WGS) entry which is preliminary data.</text>
</comment>
<name>A0A9N9A281_FUNMO</name>
<evidence type="ECO:0000313" key="3">
    <source>
        <dbReference type="Proteomes" id="UP000789375"/>
    </source>
</evidence>
<organism evidence="2 3">
    <name type="scientific">Funneliformis mosseae</name>
    <name type="common">Endomycorrhizal fungus</name>
    <name type="synonym">Glomus mosseae</name>
    <dbReference type="NCBI Taxonomy" id="27381"/>
    <lineage>
        <taxon>Eukaryota</taxon>
        <taxon>Fungi</taxon>
        <taxon>Fungi incertae sedis</taxon>
        <taxon>Mucoromycota</taxon>
        <taxon>Glomeromycotina</taxon>
        <taxon>Glomeromycetes</taxon>
        <taxon>Glomerales</taxon>
        <taxon>Glomeraceae</taxon>
        <taxon>Funneliformis</taxon>
    </lineage>
</organism>
<dbReference type="AlphaFoldDB" id="A0A9N9A281"/>
<sequence length="777" mass="89857">MNASDSTPHIYKIVSYEDNRIVVHIFRPDLSYPDVPGKLWIDKHLSFRTIYPDGNVVPVDMKLDIPDVNFCLLDVNGVTMSPIEIFPIRSHYLLVTYANFTDLNDQYTYSEWAMIVDLNGNIYSSILFKSSYINTTNQWLSSRARIFVNFNPFRGFLRLAPITNTTDYIWQQYEVTEKGEILFLAGNRLHFSNFTNLIVTAVPMVDENYLIVYANSTDSETLLQNPFIPRTGIYGIYLDYGIDFVRDPVILHLSSTKGYRITDIDCDIIYYIDYFKYGQTCIFAGKFSNQTIEKSFYVKVALLFPGIVYSFEPLMINFQPISKTEKLKVISLRYGGHGHYNIHINTTFPMIGETVLSDIKEITIQFYDEVVLSTGRIEIYQGDGNLRQYIRGINAAMITQSEDGRIRVKILQSTFNKPGSYYVIIHDDFVRIRDYQESLFGVKELVSRTERSEESLEYMIGRVRLTLNGTEFFASLNEKKRNEFQMNLIKDFADAIPINFDRITINKIDTSEDQTILSIKIQHDENKQEILTSLATICLDTLIKNKNITAIRTGMASKYLDEDYGFQPPNWWETNKSPLIAVFAILSIFILLFLWAKHKNSEQKKLMDYLFQVFPFIVSVGLAFTIIKQENKNDEFLEWSRNNMQMISIFTLLAGANIEVLTLLESKIAGYTFFNAKFSETALNKIIWGTWFNLFEEIPQVIIQIVTYDIIPLLALSSSCLNLLINIIRITKRTYNTYIPKEHKYEEMFIGNSNSDYSDVIDKDDGNFGGLIDECIF</sequence>
<proteinExistence type="predicted"/>
<evidence type="ECO:0000313" key="2">
    <source>
        <dbReference type="EMBL" id="CAG8514646.1"/>
    </source>
</evidence>
<dbReference type="EMBL" id="CAJVPP010000819">
    <property type="protein sequence ID" value="CAG8514646.1"/>
    <property type="molecule type" value="Genomic_DNA"/>
</dbReference>
<protein>
    <submittedName>
        <fullName evidence="2">5900_t:CDS:1</fullName>
    </submittedName>
</protein>
<feature type="transmembrane region" description="Helical" evidence="1">
    <location>
        <begin position="701"/>
        <end position="725"/>
    </location>
</feature>
<gene>
    <name evidence="2" type="ORF">FMOSSE_LOCUS4719</name>
</gene>
<accession>A0A9N9A281</accession>
<feature type="transmembrane region" description="Helical" evidence="1">
    <location>
        <begin position="609"/>
        <end position="627"/>
    </location>
</feature>
<evidence type="ECO:0000256" key="1">
    <source>
        <dbReference type="SAM" id="Phobius"/>
    </source>
</evidence>
<keyword evidence="3" id="KW-1185">Reference proteome</keyword>